<reference evidence="3" key="2">
    <citation type="submission" date="2015-01" db="EMBL/GenBank/DDBJ databases">
        <authorList>
            <person name="Oliveira U.C."/>
            <person name="Junqueira-Azevedo I.L.M."/>
        </authorList>
    </citation>
    <scope>NUCLEOTIDE SEQUENCE</scope>
</reference>
<protein>
    <submittedName>
        <fullName evidence="3">TSA: Tityus bahiensis Tbah00853 mRNA sequence</fullName>
    </submittedName>
</protein>
<dbReference type="InterPro" id="IPR035940">
    <property type="entry name" value="CAP_sf"/>
</dbReference>
<dbReference type="PROSITE" id="PS01009">
    <property type="entry name" value="CRISP_1"/>
    <property type="match status" value="1"/>
</dbReference>
<dbReference type="PRINTS" id="PR00838">
    <property type="entry name" value="V5ALLERGEN"/>
</dbReference>
<dbReference type="AlphaFoldDB" id="A0A0C9RP88"/>
<dbReference type="CDD" id="cd05380">
    <property type="entry name" value="CAP_euk"/>
    <property type="match status" value="1"/>
</dbReference>
<dbReference type="Pfam" id="PF00188">
    <property type="entry name" value="CAP"/>
    <property type="match status" value="1"/>
</dbReference>
<organism evidence="3">
    <name type="scientific">Tityus bahiensis</name>
    <name type="common">Brazilian scorpion</name>
    <dbReference type="NCBI Taxonomy" id="50343"/>
    <lineage>
        <taxon>Eukaryota</taxon>
        <taxon>Metazoa</taxon>
        <taxon>Ecdysozoa</taxon>
        <taxon>Arthropoda</taxon>
        <taxon>Chelicerata</taxon>
        <taxon>Arachnida</taxon>
        <taxon>Scorpiones</taxon>
        <taxon>Buthida</taxon>
        <taxon>Buthoidea</taxon>
        <taxon>Buthidae</taxon>
        <taxon>Tityus</taxon>
    </lineage>
</organism>
<name>A0A0C9RP88_TITBA</name>
<feature type="signal peptide" evidence="1">
    <location>
        <begin position="1"/>
        <end position="24"/>
    </location>
</feature>
<feature type="domain" description="SCP" evidence="2">
    <location>
        <begin position="57"/>
        <end position="217"/>
    </location>
</feature>
<dbReference type="InterPro" id="IPR018244">
    <property type="entry name" value="Allrgn_V5/Tpx1_CS"/>
</dbReference>
<evidence type="ECO:0000256" key="1">
    <source>
        <dbReference type="SAM" id="SignalP"/>
    </source>
</evidence>
<dbReference type="SMART" id="SM00198">
    <property type="entry name" value="SCP"/>
    <property type="match status" value="1"/>
</dbReference>
<dbReference type="GO" id="GO:0005576">
    <property type="term" value="C:extracellular region"/>
    <property type="evidence" value="ECO:0007669"/>
    <property type="project" value="InterPro"/>
</dbReference>
<dbReference type="EMBL" id="GBXR01000067">
    <property type="protein sequence ID" value="JAG85159.1"/>
    <property type="molecule type" value="mRNA"/>
</dbReference>
<dbReference type="PROSITE" id="PS01010">
    <property type="entry name" value="CRISP_2"/>
    <property type="match status" value="1"/>
</dbReference>
<dbReference type="SUPFAM" id="SSF55797">
    <property type="entry name" value="PR-1-like"/>
    <property type="match status" value="1"/>
</dbReference>
<reference evidence="3" key="1">
    <citation type="journal article" date="2015" name="Toxicon">
        <title>The transcriptome recipe for the venom cocktail of Tityus bahiensis scorpion.</title>
        <authorList>
            <person name="de Oliveira U.C."/>
            <person name="Candido D.M."/>
            <person name="Coronado Dorce V.A."/>
            <person name="Junqueira-de-Azevedo Ide L."/>
        </authorList>
    </citation>
    <scope>NUCLEOTIDE SEQUENCE</scope>
</reference>
<proteinExistence type="evidence at transcript level"/>
<dbReference type="PRINTS" id="PR00837">
    <property type="entry name" value="V5TPXLIKE"/>
</dbReference>
<feature type="chain" id="PRO_5002202664" evidence="1">
    <location>
        <begin position="25"/>
        <end position="416"/>
    </location>
</feature>
<dbReference type="InterPro" id="IPR001283">
    <property type="entry name" value="CRISP-related"/>
</dbReference>
<evidence type="ECO:0000313" key="3">
    <source>
        <dbReference type="EMBL" id="JAG85159.1"/>
    </source>
</evidence>
<dbReference type="Gene3D" id="3.40.33.10">
    <property type="entry name" value="CAP"/>
    <property type="match status" value="1"/>
</dbReference>
<evidence type="ECO:0000259" key="2">
    <source>
        <dbReference type="SMART" id="SM00198"/>
    </source>
</evidence>
<dbReference type="InterPro" id="IPR014044">
    <property type="entry name" value="CAP_dom"/>
</dbReference>
<dbReference type="PANTHER" id="PTHR10334">
    <property type="entry name" value="CYSTEINE-RICH SECRETORY PROTEIN-RELATED"/>
    <property type="match status" value="1"/>
</dbReference>
<dbReference type="InterPro" id="IPR002413">
    <property type="entry name" value="V5_allergen-like"/>
</dbReference>
<sequence length="416" mass="47590">MKGILQLFLKLVVLFVYLCSSVLSECPDLYRRYSKEHTFCKTKNQKCNIKRWGVSQDDRDIIINLHNRVRNNIALGQDQSGRLPAAGDMLEMEWDEELAQIAQKLADQCVFKHDCDECRKVENFDVGQNIFTTTITAVEIPDPFWVDAIRSWYSEIYRFTPDFIKPFTSDHATGHFTQMVWSKTWRVGCGYVLYEKRKDSWTQLYVCNYGPAGNMDDSELYKVDQPCEKCPSNTCCGSHCKKKRTTSYLGLCDVLNGSGPDFDETDFSNYIFNCDFRPESSSDCNNKVEGSNKWQTRQIISDVYKTIVLNGGENTVLKFTSNIQSKDGFCLTISFRKGPNIAGTNNVGEFDVQLERKGAKPLNFRLDSEGNQFLPYNMGIPMNHPMQINIKFNVPKGAPAQYLDISYIRARPGLCK</sequence>
<accession>A0A0C9RP88</accession>
<keyword evidence="1" id="KW-0732">Signal</keyword>